<dbReference type="Pfam" id="PF00512">
    <property type="entry name" value="HisKA"/>
    <property type="match status" value="1"/>
</dbReference>
<dbReference type="Pfam" id="PF02518">
    <property type="entry name" value="HATPase_c"/>
    <property type="match status" value="1"/>
</dbReference>
<keyword evidence="5" id="KW-1003">Cell membrane</keyword>
<dbReference type="InterPro" id="IPR029151">
    <property type="entry name" value="Sensor-like_sf"/>
</dbReference>
<dbReference type="EC" id="2.7.13.3" evidence="4"/>
<dbReference type="SUPFAM" id="SSF103190">
    <property type="entry name" value="Sensory domain-like"/>
    <property type="match status" value="1"/>
</dbReference>
<dbReference type="InterPro" id="IPR004358">
    <property type="entry name" value="Sig_transdc_His_kin-like_C"/>
</dbReference>
<evidence type="ECO:0000256" key="11">
    <source>
        <dbReference type="ARBA" id="ARBA00022840"/>
    </source>
</evidence>
<keyword evidence="14 15" id="KW-0472">Membrane</keyword>
<dbReference type="PROSITE" id="PS50112">
    <property type="entry name" value="PAS"/>
    <property type="match status" value="1"/>
</dbReference>
<dbReference type="EMBL" id="PUGF01000005">
    <property type="protein sequence ID" value="PRC93838.1"/>
    <property type="molecule type" value="Genomic_DNA"/>
</dbReference>
<accession>A0A2S9H1J6</accession>
<dbReference type="InterPro" id="IPR035965">
    <property type="entry name" value="PAS-like_dom_sf"/>
</dbReference>
<dbReference type="PRINTS" id="PR00344">
    <property type="entry name" value="BCTRLSENSOR"/>
</dbReference>
<dbReference type="InterPro" id="IPR036890">
    <property type="entry name" value="HATPase_C_sf"/>
</dbReference>
<dbReference type="SMART" id="SM00388">
    <property type="entry name" value="HisKA"/>
    <property type="match status" value="1"/>
</dbReference>
<dbReference type="SUPFAM" id="SSF55874">
    <property type="entry name" value="ATPase domain of HSP90 chaperone/DNA topoisomerase II/histidine kinase"/>
    <property type="match status" value="1"/>
</dbReference>
<feature type="domain" description="PAS" evidence="17">
    <location>
        <begin position="486"/>
        <end position="528"/>
    </location>
</feature>
<dbReference type="Pfam" id="PF02743">
    <property type="entry name" value="dCache_1"/>
    <property type="match status" value="1"/>
</dbReference>
<evidence type="ECO:0000256" key="6">
    <source>
        <dbReference type="ARBA" id="ARBA00022553"/>
    </source>
</evidence>
<keyword evidence="7" id="KW-0808">Transferase</keyword>
<keyword evidence="8 15" id="KW-0812">Transmembrane</keyword>
<keyword evidence="13" id="KW-0902">Two-component regulatory system</keyword>
<dbReference type="InterPro" id="IPR033479">
    <property type="entry name" value="dCache_1"/>
</dbReference>
<dbReference type="PROSITE" id="PS50109">
    <property type="entry name" value="HIS_KIN"/>
    <property type="match status" value="1"/>
</dbReference>
<keyword evidence="11" id="KW-0067">ATP-binding</keyword>
<keyword evidence="12 15" id="KW-1133">Transmembrane helix</keyword>
<evidence type="ECO:0000256" key="3">
    <source>
        <dbReference type="ARBA" id="ARBA00004651"/>
    </source>
</evidence>
<dbReference type="FunFam" id="1.10.287.130:FF:000001">
    <property type="entry name" value="Two-component sensor histidine kinase"/>
    <property type="match status" value="1"/>
</dbReference>
<dbReference type="PROSITE" id="PS50113">
    <property type="entry name" value="PAC"/>
    <property type="match status" value="1"/>
</dbReference>
<comment type="catalytic activity">
    <reaction evidence="1">
        <text>ATP + protein L-histidine = ADP + protein N-phospho-L-histidine.</text>
        <dbReference type="EC" id="2.7.13.3"/>
    </reaction>
</comment>
<dbReference type="CDD" id="cd00082">
    <property type="entry name" value="HisKA"/>
    <property type="match status" value="1"/>
</dbReference>
<dbReference type="Gene3D" id="2.10.70.100">
    <property type="match status" value="1"/>
</dbReference>
<dbReference type="CDD" id="cd00130">
    <property type="entry name" value="PAS"/>
    <property type="match status" value="2"/>
</dbReference>
<evidence type="ECO:0000259" key="18">
    <source>
        <dbReference type="PROSITE" id="PS50113"/>
    </source>
</evidence>
<dbReference type="GO" id="GO:0045121">
    <property type="term" value="C:membrane raft"/>
    <property type="evidence" value="ECO:0007669"/>
    <property type="project" value="UniProtKB-SubCell"/>
</dbReference>
<organism evidence="19 20">
    <name type="scientific">Solimicrobium silvestre</name>
    <dbReference type="NCBI Taxonomy" id="2099400"/>
    <lineage>
        <taxon>Bacteria</taxon>
        <taxon>Pseudomonadati</taxon>
        <taxon>Pseudomonadota</taxon>
        <taxon>Betaproteobacteria</taxon>
        <taxon>Burkholderiales</taxon>
        <taxon>Oxalobacteraceae</taxon>
        <taxon>Solimicrobium</taxon>
    </lineage>
</organism>
<dbReference type="SUPFAM" id="SSF55785">
    <property type="entry name" value="PYP-like sensor domain (PAS domain)"/>
    <property type="match status" value="2"/>
</dbReference>
<dbReference type="InterPro" id="IPR000014">
    <property type="entry name" value="PAS"/>
</dbReference>
<feature type="domain" description="PAC" evidence="18">
    <location>
        <begin position="433"/>
        <end position="485"/>
    </location>
</feature>
<dbReference type="InterPro" id="IPR013655">
    <property type="entry name" value="PAS_fold_3"/>
</dbReference>
<dbReference type="PANTHER" id="PTHR43711">
    <property type="entry name" value="TWO-COMPONENT HISTIDINE KINASE"/>
    <property type="match status" value="1"/>
</dbReference>
<keyword evidence="9" id="KW-0547">Nucleotide-binding</keyword>
<evidence type="ECO:0000256" key="9">
    <source>
        <dbReference type="ARBA" id="ARBA00022741"/>
    </source>
</evidence>
<dbReference type="Gene3D" id="3.30.450.20">
    <property type="entry name" value="PAS domain"/>
    <property type="match status" value="3"/>
</dbReference>
<dbReference type="InterPro" id="IPR000700">
    <property type="entry name" value="PAS-assoc_C"/>
</dbReference>
<dbReference type="GO" id="GO:0005886">
    <property type="term" value="C:plasma membrane"/>
    <property type="evidence" value="ECO:0007669"/>
    <property type="project" value="UniProtKB-SubCell"/>
</dbReference>
<dbReference type="OrthoDB" id="8552871at2"/>
<dbReference type="AlphaFoldDB" id="A0A2S9H1J6"/>
<feature type="domain" description="Histidine kinase" evidence="16">
    <location>
        <begin position="612"/>
        <end position="830"/>
    </location>
</feature>
<dbReference type="Pfam" id="PF13188">
    <property type="entry name" value="PAS_8"/>
    <property type="match status" value="1"/>
</dbReference>
<dbReference type="InterPro" id="IPR005467">
    <property type="entry name" value="His_kinase_dom"/>
</dbReference>
<name>A0A2S9H1J6_9BURK</name>
<dbReference type="NCBIfam" id="TIGR00229">
    <property type="entry name" value="sensory_box"/>
    <property type="match status" value="1"/>
</dbReference>
<dbReference type="Pfam" id="PF08447">
    <property type="entry name" value="PAS_3"/>
    <property type="match status" value="1"/>
</dbReference>
<dbReference type="GO" id="GO:0005524">
    <property type="term" value="F:ATP binding"/>
    <property type="evidence" value="ECO:0007669"/>
    <property type="project" value="UniProtKB-KW"/>
</dbReference>
<dbReference type="InterPro" id="IPR001610">
    <property type="entry name" value="PAC"/>
</dbReference>
<keyword evidence="10" id="KW-0418">Kinase</keyword>
<evidence type="ECO:0000313" key="20">
    <source>
        <dbReference type="Proteomes" id="UP000237839"/>
    </source>
</evidence>
<evidence type="ECO:0000256" key="12">
    <source>
        <dbReference type="ARBA" id="ARBA00022989"/>
    </source>
</evidence>
<evidence type="ECO:0000256" key="14">
    <source>
        <dbReference type="ARBA" id="ARBA00023136"/>
    </source>
</evidence>
<evidence type="ECO:0000313" key="19">
    <source>
        <dbReference type="EMBL" id="PRC93838.1"/>
    </source>
</evidence>
<comment type="caution">
    <text evidence="19">The sequence shown here is derived from an EMBL/GenBank/DDBJ whole genome shotgun (WGS) entry which is preliminary data.</text>
</comment>
<evidence type="ECO:0000256" key="8">
    <source>
        <dbReference type="ARBA" id="ARBA00022692"/>
    </source>
</evidence>
<evidence type="ECO:0000259" key="16">
    <source>
        <dbReference type="PROSITE" id="PS50109"/>
    </source>
</evidence>
<evidence type="ECO:0000256" key="5">
    <source>
        <dbReference type="ARBA" id="ARBA00022475"/>
    </source>
</evidence>
<evidence type="ECO:0000256" key="7">
    <source>
        <dbReference type="ARBA" id="ARBA00022679"/>
    </source>
</evidence>
<dbReference type="InterPro" id="IPR050736">
    <property type="entry name" value="Sensor_HK_Regulatory"/>
</dbReference>
<evidence type="ECO:0000256" key="13">
    <source>
        <dbReference type="ARBA" id="ARBA00023012"/>
    </source>
</evidence>
<keyword evidence="20" id="KW-1185">Reference proteome</keyword>
<dbReference type="InterPro" id="IPR003594">
    <property type="entry name" value="HATPase_dom"/>
</dbReference>
<reference evidence="19 20" key="1">
    <citation type="submission" date="2018-02" db="EMBL/GenBank/DDBJ databases">
        <title>Solimicrobium silvestre gen. nov., sp. nov., isolated from alpine forest soil.</title>
        <authorList>
            <person name="Margesin R."/>
            <person name="Albuquerque L."/>
            <person name="Zhang D.-C."/>
            <person name="Froufe H.J.C."/>
            <person name="Severino R."/>
            <person name="Roxo I."/>
            <person name="Egas C."/>
            <person name="Da Costa M.S."/>
        </authorList>
    </citation>
    <scope>NUCLEOTIDE SEQUENCE [LARGE SCALE GENOMIC DNA]</scope>
    <source>
        <strain evidence="19 20">S20-91</strain>
    </source>
</reference>
<dbReference type="PANTHER" id="PTHR43711:SF26">
    <property type="entry name" value="SENSOR HISTIDINE KINASE RCSC"/>
    <property type="match status" value="1"/>
</dbReference>
<sequence>MKFTATKVRISIIVCSLLLCIAWGSGAWFYELDQFKLRTNSLIDKENEHAGTRGETISADIRRSLKVMYGLPEVLASWQEVVNVLKPQQRASDAIKQRLAKGRVDTTLSALEQINHLLLLAKSDFSADVIWIMDANGNCVAASNFDLPTSFIGTNYKEREYFTSAMGGNNGYQFAVGKVSHQPGLYFSAPVYLKQKVIGVVVVKVDITRLAHNIDISNTFLVDENGVVILSDAKHLEMKVVPGNTIDKMSIARRLSVYQREQFELVQIHAWPDSRYARLTMIENSPEAYVLNITSINGGELKIYVLSPAKEIVVLDQEYFRLFLLVTLCGSALIIIAAGIIWYVHGNLVTSQILQMQHDELHEAQRLAQMGSWSYEYASRQLHCSDELIHNFFMLEKLTVKPTLDHILVNILPEDQERVKKVFNEGLKTGNGYTVEYRIMRKNGEIRNVIGKTIIEKNEKGQRIKVTGTCRDVTEEQRVLRAIEASENHLRRVLNSSLIGIIQGNDTGVICEMNKAFMALTGYTKAHLFENKLRWKDIAAVEYQQLDAANIFGQIDTPIPFEMELKCSDGKLLQVLIGLAKIEELRSEWVCFVLDLSERNRMSRLKSEFISIVSHELRTPLTSIRGSLALLEGGITGELEEKSMELVKIAHRNSRRLIDIVNDILDMEKLDAGKMVFEMRSIEITSAIRQAIEVNQAFAANLNVRYVMHSFPEPAYIWGDANRLMQILTNLLSNAAKFSPSGAEVELRLCKAEHHWRIEVHDTGPGIPEEFRGRIFGAFAQAEDANTRQKGGTGLGLNITKIMVEKMDGKIGFDSEEGQGATFWVSFTAL</sequence>
<dbReference type="GO" id="GO:0000155">
    <property type="term" value="F:phosphorelay sensor kinase activity"/>
    <property type="evidence" value="ECO:0007669"/>
    <property type="project" value="InterPro"/>
</dbReference>
<dbReference type="RefSeq" id="WP_105531121.1">
    <property type="nucleotide sequence ID" value="NZ_PUGF01000005.1"/>
</dbReference>
<protein>
    <recommendedName>
        <fullName evidence="4">histidine kinase</fullName>
        <ecNumber evidence="4">2.7.13.3</ecNumber>
    </recommendedName>
</protein>
<dbReference type="InterPro" id="IPR036097">
    <property type="entry name" value="HisK_dim/P_sf"/>
</dbReference>
<dbReference type="Gene3D" id="3.30.565.10">
    <property type="entry name" value="Histidine kinase-like ATPase, C-terminal domain"/>
    <property type="match status" value="1"/>
</dbReference>
<dbReference type="InterPro" id="IPR003661">
    <property type="entry name" value="HisK_dim/P_dom"/>
</dbReference>
<dbReference type="Gene3D" id="1.10.287.130">
    <property type="match status" value="1"/>
</dbReference>
<dbReference type="SMART" id="SM00387">
    <property type="entry name" value="HATPase_c"/>
    <property type="match status" value="1"/>
</dbReference>
<feature type="transmembrane region" description="Helical" evidence="15">
    <location>
        <begin position="319"/>
        <end position="344"/>
    </location>
</feature>
<dbReference type="FunFam" id="3.30.565.10:FF:000023">
    <property type="entry name" value="PAS domain-containing sensor histidine kinase"/>
    <property type="match status" value="1"/>
</dbReference>
<keyword evidence="6" id="KW-0597">Phosphoprotein</keyword>
<evidence type="ECO:0000259" key="17">
    <source>
        <dbReference type="PROSITE" id="PS50112"/>
    </source>
</evidence>
<evidence type="ECO:0000256" key="15">
    <source>
        <dbReference type="SAM" id="Phobius"/>
    </source>
</evidence>
<dbReference type="Proteomes" id="UP000237839">
    <property type="component" value="Unassembled WGS sequence"/>
</dbReference>
<evidence type="ECO:0000256" key="10">
    <source>
        <dbReference type="ARBA" id="ARBA00022777"/>
    </source>
</evidence>
<dbReference type="CDD" id="cd16922">
    <property type="entry name" value="HATPase_EvgS-ArcB-TorS-like"/>
    <property type="match status" value="1"/>
</dbReference>
<proteinExistence type="predicted"/>
<evidence type="ECO:0000256" key="4">
    <source>
        <dbReference type="ARBA" id="ARBA00012438"/>
    </source>
</evidence>
<dbReference type="SUPFAM" id="SSF47384">
    <property type="entry name" value="Homodimeric domain of signal transducing histidine kinase"/>
    <property type="match status" value="1"/>
</dbReference>
<comment type="subcellular location">
    <subcellularLocation>
        <location evidence="3">Cell membrane</location>
        <topology evidence="3">Multi-pass membrane protein</topology>
    </subcellularLocation>
    <subcellularLocation>
        <location evidence="2">Membrane raft</location>
        <topology evidence="2">Multi-pass membrane protein</topology>
    </subcellularLocation>
</comment>
<gene>
    <name evidence="19" type="ORF">S2091_1447</name>
</gene>
<dbReference type="SMART" id="SM00086">
    <property type="entry name" value="PAC"/>
    <property type="match status" value="2"/>
</dbReference>
<evidence type="ECO:0000256" key="2">
    <source>
        <dbReference type="ARBA" id="ARBA00004314"/>
    </source>
</evidence>
<evidence type="ECO:0000256" key="1">
    <source>
        <dbReference type="ARBA" id="ARBA00000085"/>
    </source>
</evidence>